<keyword evidence="4" id="KW-1185">Reference proteome</keyword>
<dbReference type="AlphaFoldDB" id="A0A150HDI5"/>
<dbReference type="RefSeq" id="WP_231860893.1">
    <property type="nucleotide sequence ID" value="NZ_BAABEE010000001.1"/>
</dbReference>
<feature type="region of interest" description="Disordered" evidence="1">
    <location>
        <begin position="155"/>
        <end position="187"/>
    </location>
</feature>
<dbReference type="Proteomes" id="UP000075357">
    <property type="component" value="Unassembled WGS sequence"/>
</dbReference>
<gene>
    <name evidence="3" type="ORF">Mlaev_01930</name>
</gene>
<keyword evidence="2" id="KW-0812">Transmembrane</keyword>
<comment type="caution">
    <text evidence="3">The sequence shown here is derived from an EMBL/GenBank/DDBJ whole genome shotgun (WGS) entry which is preliminary data.</text>
</comment>
<name>A0A150HDI5_9MICO</name>
<proteinExistence type="predicted"/>
<feature type="compositionally biased region" description="Pro residues" evidence="1">
    <location>
        <begin position="176"/>
        <end position="187"/>
    </location>
</feature>
<protein>
    <submittedName>
        <fullName evidence="3">Uncharacterized protein</fullName>
    </submittedName>
</protein>
<dbReference type="EMBL" id="LRAD01000038">
    <property type="protein sequence ID" value="KXZ60199.1"/>
    <property type="molecule type" value="Genomic_DNA"/>
</dbReference>
<accession>A0A150HDI5</accession>
<dbReference type="STRING" id="36807.Mlaev_01930"/>
<feature type="compositionally biased region" description="Low complexity" evidence="1">
    <location>
        <begin position="157"/>
        <end position="175"/>
    </location>
</feature>
<keyword evidence="2" id="KW-0472">Membrane</keyword>
<keyword evidence="2" id="KW-1133">Transmembrane helix</keyword>
<feature type="transmembrane region" description="Helical" evidence="2">
    <location>
        <begin position="20"/>
        <end position="43"/>
    </location>
</feature>
<organism evidence="3 4">
    <name type="scientific">Microbacterium laevaniformans</name>
    <dbReference type="NCBI Taxonomy" id="36807"/>
    <lineage>
        <taxon>Bacteria</taxon>
        <taxon>Bacillati</taxon>
        <taxon>Actinomycetota</taxon>
        <taxon>Actinomycetes</taxon>
        <taxon>Micrococcales</taxon>
        <taxon>Microbacteriaceae</taxon>
        <taxon>Microbacterium</taxon>
    </lineage>
</organism>
<sequence>MSAPYTSREQPSKAVRVLRVTVAIVMATLIFVGVGAVTFMHAFGPRDGESIAHARVDMAARELQRRVNQPGPGVDAQTLAAAEFIGTVGGADVHAYSWRGSTSDPDGARIDVRLRVSVQPQPSRELFQPGVAAGSATECFRFHVRQGRSSYRPIECPASIPSSTPTLPASAAPSPSATPLPIPSATP</sequence>
<reference evidence="3 4" key="1">
    <citation type="submission" date="2016-01" db="EMBL/GenBank/DDBJ databases">
        <title>Draft genome sequences of Microbacterium laevaniformans LCDC 91-0039 and the type strain of Microbacterium hominis LCDC 84-209.</title>
        <authorList>
            <person name="Bernier A.-M."/>
            <person name="Bernard K."/>
        </authorList>
    </citation>
    <scope>NUCLEOTIDE SEQUENCE [LARGE SCALE GENOMIC DNA]</scope>
    <source>
        <strain evidence="3 4">LCDC 91-0039</strain>
    </source>
</reference>
<evidence type="ECO:0000256" key="2">
    <source>
        <dbReference type="SAM" id="Phobius"/>
    </source>
</evidence>
<evidence type="ECO:0000313" key="3">
    <source>
        <dbReference type="EMBL" id="KXZ60199.1"/>
    </source>
</evidence>
<dbReference type="PATRIC" id="fig|36807.3.peg.1953"/>
<evidence type="ECO:0000313" key="4">
    <source>
        <dbReference type="Proteomes" id="UP000075357"/>
    </source>
</evidence>
<evidence type="ECO:0000256" key="1">
    <source>
        <dbReference type="SAM" id="MobiDB-lite"/>
    </source>
</evidence>